<dbReference type="InterPro" id="IPR018497">
    <property type="entry name" value="Peptidase_M13_C"/>
</dbReference>
<dbReference type="PANTHER" id="PTHR11733">
    <property type="entry name" value="ZINC METALLOPROTEASE FAMILY M13 NEPRILYSIN-RELATED"/>
    <property type="match status" value="1"/>
</dbReference>
<evidence type="ECO:0000256" key="1">
    <source>
        <dbReference type="ARBA" id="ARBA00007357"/>
    </source>
</evidence>
<feature type="non-terminal residue" evidence="3">
    <location>
        <position position="1"/>
    </location>
</feature>
<comment type="similarity">
    <text evidence="1">Belongs to the peptidase M13 family.</text>
</comment>
<dbReference type="GO" id="GO:0005886">
    <property type="term" value="C:plasma membrane"/>
    <property type="evidence" value="ECO:0007669"/>
    <property type="project" value="TreeGrafter"/>
</dbReference>
<dbReference type="AlphaFoldDB" id="G3MGQ0"/>
<organism evidence="3">
    <name type="scientific">Amblyomma maculatum</name>
    <name type="common">Gulf Coast tick</name>
    <dbReference type="NCBI Taxonomy" id="34609"/>
    <lineage>
        <taxon>Eukaryota</taxon>
        <taxon>Metazoa</taxon>
        <taxon>Ecdysozoa</taxon>
        <taxon>Arthropoda</taxon>
        <taxon>Chelicerata</taxon>
        <taxon>Arachnida</taxon>
        <taxon>Acari</taxon>
        <taxon>Parasitiformes</taxon>
        <taxon>Ixodida</taxon>
        <taxon>Ixodoidea</taxon>
        <taxon>Ixodidae</taxon>
        <taxon>Amblyomminae</taxon>
        <taxon>Amblyomma</taxon>
    </lineage>
</organism>
<proteinExistence type="evidence at transcript level"/>
<accession>G3MGQ0</accession>
<sequence length="262" mass="29875">FFNDLSLTLEHRYIVKKGLTDCDDCSRKNLLEFPLDFFQPPFYTKGLPWSLNYGGFGASFAHQLVHDMHKQGNCRRLSDGNACGLFGNDNASCESKSECFLQQYKKEMEPEFNTLYQASVKSYWENGQNQTAEEATKHYQTQFEAVSKRRVDSDIADTSGLSLTLSAYMKLLREECENTDTRLEGLEKFSGLALLFITRGMAMCGKTTDDSVLWVQTTMTGHSPPHYRVNLPLQNTEAFARAFNCSAESKLYKPKNETCTFW</sequence>
<dbReference type="Gene3D" id="3.40.390.10">
    <property type="entry name" value="Collagenase (Catalytic Domain)"/>
    <property type="match status" value="1"/>
</dbReference>
<dbReference type="SUPFAM" id="SSF55486">
    <property type="entry name" value="Metalloproteases ('zincins'), catalytic domain"/>
    <property type="match status" value="1"/>
</dbReference>
<dbReference type="PRINTS" id="PR00786">
    <property type="entry name" value="NEPRILYSIN"/>
</dbReference>
<dbReference type="GO" id="GO:0004222">
    <property type="term" value="F:metalloendopeptidase activity"/>
    <property type="evidence" value="ECO:0007669"/>
    <property type="project" value="InterPro"/>
</dbReference>
<name>G3MGQ0_AMBMU</name>
<protein>
    <recommendedName>
        <fullName evidence="2">Peptidase M13 C-terminal domain-containing protein</fullName>
    </recommendedName>
</protein>
<dbReference type="InterPro" id="IPR024079">
    <property type="entry name" value="MetalloPept_cat_dom_sf"/>
</dbReference>
<dbReference type="InterPro" id="IPR000718">
    <property type="entry name" value="Peptidase_M13"/>
</dbReference>
<dbReference type="Pfam" id="PF01431">
    <property type="entry name" value="Peptidase_M13"/>
    <property type="match status" value="1"/>
</dbReference>
<dbReference type="GO" id="GO:0016485">
    <property type="term" value="P:protein processing"/>
    <property type="evidence" value="ECO:0007669"/>
    <property type="project" value="TreeGrafter"/>
</dbReference>
<dbReference type="EMBL" id="JO841051">
    <property type="protein sequence ID" value="AEO32668.1"/>
    <property type="molecule type" value="mRNA"/>
</dbReference>
<dbReference type="PROSITE" id="PS51885">
    <property type="entry name" value="NEPRILYSIN"/>
    <property type="match status" value="1"/>
</dbReference>
<reference evidence="3" key="1">
    <citation type="journal article" date="2011" name="PLoS ONE">
        <title>A deep insight into the sialotranscriptome of the gulf coast tick, Amblyomma maculatum.</title>
        <authorList>
            <person name="Karim S."/>
            <person name="Singh P."/>
            <person name="Ribeiro J.M."/>
        </authorList>
    </citation>
    <scope>NUCLEOTIDE SEQUENCE</scope>
    <source>
        <tissue evidence="3">Salivary gland</tissue>
    </source>
</reference>
<feature type="domain" description="Peptidase M13 C-terminal" evidence="2">
    <location>
        <begin position="28"/>
        <end position="258"/>
    </location>
</feature>
<evidence type="ECO:0000313" key="3">
    <source>
        <dbReference type="EMBL" id="AEO32668.1"/>
    </source>
</evidence>
<evidence type="ECO:0000259" key="2">
    <source>
        <dbReference type="Pfam" id="PF01431"/>
    </source>
</evidence>
<dbReference type="PANTHER" id="PTHR11733:SF167">
    <property type="entry name" value="FI17812P1-RELATED"/>
    <property type="match status" value="1"/>
</dbReference>